<dbReference type="AlphaFoldDB" id="A0A1G9QKB2"/>
<dbReference type="EMBL" id="FNGH01000009">
    <property type="protein sequence ID" value="SDM11438.1"/>
    <property type="molecule type" value="Genomic_DNA"/>
</dbReference>
<dbReference type="STRING" id="48727.SAMN05192555_109163"/>
<gene>
    <name evidence="2" type="ORF">SAMN05192555_109163</name>
</gene>
<accession>A0A1G9QKB2</accession>
<evidence type="ECO:0000313" key="3">
    <source>
        <dbReference type="Proteomes" id="UP000199107"/>
    </source>
</evidence>
<name>A0A1G9QKB2_9GAMM</name>
<reference evidence="3" key="1">
    <citation type="submission" date="2016-10" db="EMBL/GenBank/DDBJ databases">
        <authorList>
            <person name="Varghese N."/>
            <person name="Submissions S."/>
        </authorList>
    </citation>
    <scope>NUCLEOTIDE SEQUENCE [LARGE SCALE GENOMIC DNA]</scope>
    <source>
        <strain evidence="3">AAP</strain>
    </source>
</reference>
<dbReference type="RefSeq" id="WP_143025070.1">
    <property type="nucleotide sequence ID" value="NZ_FNGH01000009.1"/>
</dbReference>
<organism evidence="2 3">
    <name type="scientific">Franzmannia pantelleriensis</name>
    <dbReference type="NCBI Taxonomy" id="48727"/>
    <lineage>
        <taxon>Bacteria</taxon>
        <taxon>Pseudomonadati</taxon>
        <taxon>Pseudomonadota</taxon>
        <taxon>Gammaproteobacteria</taxon>
        <taxon>Oceanospirillales</taxon>
        <taxon>Halomonadaceae</taxon>
        <taxon>Franzmannia</taxon>
    </lineage>
</organism>
<evidence type="ECO:0000256" key="1">
    <source>
        <dbReference type="SAM" id="MobiDB-lite"/>
    </source>
</evidence>
<protein>
    <submittedName>
        <fullName evidence="2">Uncharacterized protein</fullName>
    </submittedName>
</protein>
<evidence type="ECO:0000313" key="2">
    <source>
        <dbReference type="EMBL" id="SDM11438.1"/>
    </source>
</evidence>
<sequence length="276" mass="29670">MTSEPQRLQYLSAMGVTAWVARYRLPNAKETPACDWPTPETPETPAPSQRLHALLDEVPARSPASAPETPAPAKPPRRGKARALLGVADEPVDTSETESDKPPAAAGTGDPQQALRFSLQIAALEGRWLVLLPQGGSPDAVAQRLLGNLLQAAGIHLAQPPVFQAFHWPMMEELPVEAPLDEARDGLRAFLDGRRRGGWRPERVLLFGESPVLAEVLSIEAGHCDLLQLPAWQGASLTELSRDAAAKRALLPLLGEWREAWLGAADGPAANEAADE</sequence>
<feature type="region of interest" description="Disordered" evidence="1">
    <location>
        <begin position="29"/>
        <end position="110"/>
    </location>
</feature>
<proteinExistence type="predicted"/>
<keyword evidence="3" id="KW-1185">Reference proteome</keyword>
<dbReference type="OrthoDB" id="6362681at2"/>
<dbReference type="Proteomes" id="UP000199107">
    <property type="component" value="Unassembled WGS sequence"/>
</dbReference>